<sequence length="259" mass="28674">MRPNATLRDDIRDYWSARAASFDAAPGHGIATQTERVAWQRLLTRHLGIGHSRKAMDLACGTGEMAGVLCDLGYDVTALDWSEAMLDIACTKAIKSGREIAFRQADAEVTMEPDASHEVLLARHLVWTLVDPAAAFSEWRRILRPGGRLLIVDGDFVAAGWPSRLLHWIAGWMAPSSAPSQSRDLTEQHRSILERVHFKNGARAEAVAALLRSAGFTDIIVDRRLGSINRAIGRHAGILHGIKRQTQHRYAISAMRPFQ</sequence>
<dbReference type="AlphaFoldDB" id="A0A2K9MHB4"/>
<dbReference type="RefSeq" id="WP_101499266.1">
    <property type="nucleotide sequence ID" value="NZ_CP025583.1"/>
</dbReference>
<gene>
    <name evidence="2" type="ORF">CYR75_06115</name>
</gene>
<dbReference type="KEGG" id="paru:CYR75_06115"/>
<proteinExistence type="predicted"/>
<accession>A0A2K9MHB4</accession>
<organism evidence="2 3">
    <name type="scientific">Paracoccus jeotgali</name>
    <dbReference type="NCBI Taxonomy" id="2065379"/>
    <lineage>
        <taxon>Bacteria</taxon>
        <taxon>Pseudomonadati</taxon>
        <taxon>Pseudomonadota</taxon>
        <taxon>Alphaproteobacteria</taxon>
        <taxon>Rhodobacterales</taxon>
        <taxon>Paracoccaceae</taxon>
        <taxon>Paracoccus</taxon>
    </lineage>
</organism>
<evidence type="ECO:0000259" key="1">
    <source>
        <dbReference type="Pfam" id="PF08241"/>
    </source>
</evidence>
<dbReference type="Pfam" id="PF08241">
    <property type="entry name" value="Methyltransf_11"/>
    <property type="match status" value="1"/>
</dbReference>
<evidence type="ECO:0000313" key="3">
    <source>
        <dbReference type="Proteomes" id="UP000234882"/>
    </source>
</evidence>
<dbReference type="EMBL" id="CP025583">
    <property type="protein sequence ID" value="AUM73915.1"/>
    <property type="molecule type" value="Genomic_DNA"/>
</dbReference>
<name>A0A2K9MHB4_9RHOB</name>
<dbReference type="PANTHER" id="PTHR43591">
    <property type="entry name" value="METHYLTRANSFERASE"/>
    <property type="match status" value="1"/>
</dbReference>
<dbReference type="Gene3D" id="3.40.50.150">
    <property type="entry name" value="Vaccinia Virus protein VP39"/>
    <property type="match status" value="1"/>
</dbReference>
<dbReference type="PANTHER" id="PTHR43591:SF24">
    <property type="entry name" value="2-METHOXY-6-POLYPRENYL-1,4-BENZOQUINOL METHYLASE, MITOCHONDRIAL"/>
    <property type="match status" value="1"/>
</dbReference>
<protein>
    <submittedName>
        <fullName evidence="2">SAM-dependent methyltransferase</fullName>
    </submittedName>
</protein>
<dbReference type="SUPFAM" id="SSF53335">
    <property type="entry name" value="S-adenosyl-L-methionine-dependent methyltransferases"/>
    <property type="match status" value="1"/>
</dbReference>
<dbReference type="CDD" id="cd02440">
    <property type="entry name" value="AdoMet_MTases"/>
    <property type="match status" value="1"/>
</dbReference>
<dbReference type="GO" id="GO:0008757">
    <property type="term" value="F:S-adenosylmethionine-dependent methyltransferase activity"/>
    <property type="evidence" value="ECO:0007669"/>
    <property type="project" value="InterPro"/>
</dbReference>
<dbReference type="InterPro" id="IPR029063">
    <property type="entry name" value="SAM-dependent_MTases_sf"/>
</dbReference>
<dbReference type="GO" id="GO:0032259">
    <property type="term" value="P:methylation"/>
    <property type="evidence" value="ECO:0007669"/>
    <property type="project" value="UniProtKB-KW"/>
</dbReference>
<dbReference type="InterPro" id="IPR013216">
    <property type="entry name" value="Methyltransf_11"/>
</dbReference>
<reference evidence="3" key="1">
    <citation type="submission" date="2017-12" db="EMBL/GenBank/DDBJ databases">
        <title>Genomic analysis of Paracoccus sp. CBA4604.</title>
        <authorList>
            <person name="Roh S.W."/>
            <person name="Kim J.Y."/>
            <person name="Kim J.S."/>
        </authorList>
    </citation>
    <scope>NUCLEOTIDE SEQUENCE [LARGE SCALE GENOMIC DNA]</scope>
    <source>
        <strain evidence="3">CBA4604</strain>
    </source>
</reference>
<keyword evidence="2" id="KW-0489">Methyltransferase</keyword>
<evidence type="ECO:0000313" key="2">
    <source>
        <dbReference type="EMBL" id="AUM73915.1"/>
    </source>
</evidence>
<dbReference type="Proteomes" id="UP000234882">
    <property type="component" value="Chromosome"/>
</dbReference>
<keyword evidence="2" id="KW-0808">Transferase</keyword>
<feature type="domain" description="Methyltransferase type 11" evidence="1">
    <location>
        <begin position="57"/>
        <end position="151"/>
    </location>
</feature>
<dbReference type="OrthoDB" id="21342at2"/>
<keyword evidence="3" id="KW-1185">Reference proteome</keyword>